<evidence type="ECO:0000256" key="5">
    <source>
        <dbReference type="ARBA" id="ARBA00022898"/>
    </source>
</evidence>
<dbReference type="GO" id="GO:0004351">
    <property type="term" value="F:glutamate decarboxylase activity"/>
    <property type="evidence" value="ECO:0007669"/>
    <property type="project" value="UniProtKB-EC"/>
</dbReference>
<keyword evidence="11" id="KW-1185">Reference proteome</keyword>
<organism evidence="10 11">
    <name type="scientific">Brassica carinata</name>
    <name type="common">Ethiopian mustard</name>
    <name type="synonym">Abyssinian cabbage</name>
    <dbReference type="NCBI Taxonomy" id="52824"/>
    <lineage>
        <taxon>Eukaryota</taxon>
        <taxon>Viridiplantae</taxon>
        <taxon>Streptophyta</taxon>
        <taxon>Embryophyta</taxon>
        <taxon>Tracheophyta</taxon>
        <taxon>Spermatophyta</taxon>
        <taxon>Magnoliopsida</taxon>
        <taxon>eudicotyledons</taxon>
        <taxon>Gunneridae</taxon>
        <taxon>Pentapetalae</taxon>
        <taxon>rosids</taxon>
        <taxon>malvids</taxon>
        <taxon>Brassicales</taxon>
        <taxon>Brassicaceae</taxon>
        <taxon>Brassiceae</taxon>
        <taxon>Brassica</taxon>
    </lineage>
</organism>
<dbReference type="GO" id="GO:0030170">
    <property type="term" value="F:pyridoxal phosphate binding"/>
    <property type="evidence" value="ECO:0007669"/>
    <property type="project" value="InterPro"/>
</dbReference>
<comment type="cofactor">
    <cofactor evidence="1 7 8">
        <name>pyridoxal 5'-phosphate</name>
        <dbReference type="ChEBI" id="CHEBI:597326"/>
    </cofactor>
</comment>
<dbReference type="InterPro" id="IPR015424">
    <property type="entry name" value="PyrdxlP-dep_Trfase"/>
</dbReference>
<evidence type="ECO:0000256" key="6">
    <source>
        <dbReference type="ARBA" id="ARBA00023239"/>
    </source>
</evidence>
<dbReference type="PANTHER" id="PTHR43321">
    <property type="entry name" value="GLUTAMATE DECARBOXYLASE"/>
    <property type="match status" value="1"/>
</dbReference>
<evidence type="ECO:0000256" key="8">
    <source>
        <dbReference type="RuleBase" id="RU000382"/>
    </source>
</evidence>
<evidence type="ECO:0000313" key="10">
    <source>
        <dbReference type="EMBL" id="KAG2322091.1"/>
    </source>
</evidence>
<dbReference type="Pfam" id="PF00282">
    <property type="entry name" value="Pyridoxal_deC"/>
    <property type="match status" value="1"/>
</dbReference>
<evidence type="ECO:0000256" key="2">
    <source>
        <dbReference type="ARBA" id="ARBA00009533"/>
    </source>
</evidence>
<comment type="similarity">
    <text evidence="2 8">Belongs to the group II decarboxylase family.</text>
</comment>
<dbReference type="GO" id="GO:0006538">
    <property type="term" value="P:L-glutamate catabolic process"/>
    <property type="evidence" value="ECO:0007669"/>
    <property type="project" value="TreeGrafter"/>
</dbReference>
<keyword evidence="6 8" id="KW-0456">Lyase</keyword>
<dbReference type="EC" id="4.1.1.15" evidence="3 9"/>
<gene>
    <name evidence="10" type="ORF">Bca52824_015304</name>
</gene>
<dbReference type="GO" id="GO:0005829">
    <property type="term" value="C:cytosol"/>
    <property type="evidence" value="ECO:0007669"/>
    <property type="project" value="TreeGrafter"/>
</dbReference>
<evidence type="ECO:0000256" key="3">
    <source>
        <dbReference type="ARBA" id="ARBA00012421"/>
    </source>
</evidence>
<dbReference type="OrthoDB" id="5152799at2759"/>
<accession>A0A8X7W2Z2</accession>
<feature type="modified residue" description="N6-(pyridoxal phosphate)lysine" evidence="7">
    <location>
        <position position="175"/>
    </location>
</feature>
<keyword evidence="5 7" id="KW-0663">Pyridoxal phosphate</keyword>
<proteinExistence type="inferred from homology"/>
<evidence type="ECO:0000256" key="1">
    <source>
        <dbReference type="ARBA" id="ARBA00001933"/>
    </source>
</evidence>
<comment type="catalytic activity">
    <reaction evidence="9">
        <text>L-glutamate + H(+) = 4-aminobutanoate + CO2</text>
        <dbReference type="Rhea" id="RHEA:17785"/>
        <dbReference type="ChEBI" id="CHEBI:15378"/>
        <dbReference type="ChEBI" id="CHEBI:16526"/>
        <dbReference type="ChEBI" id="CHEBI:29985"/>
        <dbReference type="ChEBI" id="CHEBI:59888"/>
        <dbReference type="EC" id="4.1.1.15"/>
    </reaction>
</comment>
<reference evidence="10 11" key="1">
    <citation type="submission" date="2020-02" db="EMBL/GenBank/DDBJ databases">
        <authorList>
            <person name="Ma Q."/>
            <person name="Huang Y."/>
            <person name="Song X."/>
            <person name="Pei D."/>
        </authorList>
    </citation>
    <scope>NUCLEOTIDE SEQUENCE [LARGE SCALE GENOMIC DNA]</scope>
    <source>
        <strain evidence="10">Sxm20200214</strain>
        <tissue evidence="10">Leaf</tissue>
    </source>
</reference>
<comment type="caution">
    <text evidence="10">The sequence shown here is derived from an EMBL/GenBank/DDBJ whole genome shotgun (WGS) entry which is preliminary data.</text>
</comment>
<keyword evidence="4" id="KW-0112">Calmodulin-binding</keyword>
<evidence type="ECO:0000256" key="9">
    <source>
        <dbReference type="RuleBase" id="RU361171"/>
    </source>
</evidence>
<dbReference type="InterPro" id="IPR002129">
    <property type="entry name" value="PyrdxlP-dep_de-COase"/>
</dbReference>
<dbReference type="NCBIfam" id="TIGR01788">
    <property type="entry name" value="Glu-decarb-GAD"/>
    <property type="match status" value="1"/>
</dbReference>
<dbReference type="InterPro" id="IPR015421">
    <property type="entry name" value="PyrdxlP-dep_Trfase_major"/>
</dbReference>
<dbReference type="Gene3D" id="3.40.640.10">
    <property type="entry name" value="Type I PLP-dependent aspartate aminotransferase-like (Major domain)"/>
    <property type="match status" value="1"/>
</dbReference>
<dbReference type="Proteomes" id="UP000886595">
    <property type="component" value="Unassembled WGS sequence"/>
</dbReference>
<protein>
    <recommendedName>
        <fullName evidence="3 9">Glutamate decarboxylase</fullName>
        <ecNumber evidence="3 9">4.1.1.15</ecNumber>
    </recommendedName>
</protein>
<name>A0A8X7W2Z2_BRACI</name>
<evidence type="ECO:0000313" key="11">
    <source>
        <dbReference type="Proteomes" id="UP000886595"/>
    </source>
</evidence>
<dbReference type="SUPFAM" id="SSF53383">
    <property type="entry name" value="PLP-dependent transferases"/>
    <property type="match status" value="1"/>
</dbReference>
<evidence type="ECO:0000256" key="7">
    <source>
        <dbReference type="PIRSR" id="PIRSR602129-50"/>
    </source>
</evidence>
<evidence type="ECO:0000256" key="4">
    <source>
        <dbReference type="ARBA" id="ARBA00022860"/>
    </source>
</evidence>
<dbReference type="AlphaFoldDB" id="A0A8X7W2Z2"/>
<dbReference type="InterPro" id="IPR010107">
    <property type="entry name" value="Glutamate_decarboxylase"/>
</dbReference>
<dbReference type="EMBL" id="JAAMPC010000003">
    <property type="protein sequence ID" value="KAG2322091.1"/>
    <property type="molecule type" value="Genomic_DNA"/>
</dbReference>
<dbReference type="PANTHER" id="PTHR43321:SF19">
    <property type="entry name" value="GLUTAMATE DECARBOXYLASE 2"/>
    <property type="match status" value="1"/>
</dbReference>
<sequence length="341" mass="38589">MIARLFNAPLGETETAMGVGTVGSSEAIMLAGLAFKRNWQNKRKAEGKPYDKPNIVTGANVQVCWEKFARYFEVELKEVKLSEGYYVMDPDKAAEMVDENTICVAAILGSTLNGEFEDVKRLNDLLVKKNEETGWNTPIHVDAASGGFIAPFIYPELEWDFRLPLVKSINVSGHKYGLVYAGIGWVVWRTQQDLPDELIFHINYLGADQPTFTLNFSKGSSQIIAQYYQLIRLGFEKQEKREMKKNKKHYDMLQFVCDAQHGIPSSCPCGGFIIIEVSTNPADKDWLPGQRYFTCSAYKNDGLHFRQPWVNGVEEEVCRLKSEVAKMAVEIAHLKDLITRN</sequence>
<dbReference type="GO" id="GO:0005516">
    <property type="term" value="F:calmodulin binding"/>
    <property type="evidence" value="ECO:0007669"/>
    <property type="project" value="UniProtKB-KW"/>
</dbReference>
<keyword evidence="9" id="KW-0210">Decarboxylase</keyword>